<dbReference type="InterPro" id="IPR008780">
    <property type="entry name" value="Plasmodium_Vir"/>
</dbReference>
<evidence type="ECO:0008006" key="5">
    <source>
        <dbReference type="Google" id="ProtNLM"/>
    </source>
</evidence>
<feature type="transmembrane region" description="Helical" evidence="2">
    <location>
        <begin position="589"/>
        <end position="607"/>
    </location>
</feature>
<organism evidence="3 4">
    <name type="scientific">Plasmodium vivax (strain Brazil I)</name>
    <dbReference type="NCBI Taxonomy" id="1033975"/>
    <lineage>
        <taxon>Eukaryota</taxon>
        <taxon>Sar</taxon>
        <taxon>Alveolata</taxon>
        <taxon>Apicomplexa</taxon>
        <taxon>Aconoidasida</taxon>
        <taxon>Haemosporida</taxon>
        <taxon>Plasmodiidae</taxon>
        <taxon>Plasmodium</taxon>
        <taxon>Plasmodium (Plasmodium)</taxon>
    </lineage>
</organism>
<feature type="region of interest" description="Disordered" evidence="1">
    <location>
        <begin position="337"/>
        <end position="368"/>
    </location>
</feature>
<dbReference type="AlphaFoldDB" id="A0A0J9SSP3"/>
<protein>
    <recommendedName>
        <fullName evidence="5">VIR protein</fullName>
    </recommendedName>
</protein>
<feature type="compositionally biased region" description="Basic and acidic residues" evidence="1">
    <location>
        <begin position="348"/>
        <end position="365"/>
    </location>
</feature>
<proteinExistence type="predicted"/>
<evidence type="ECO:0000313" key="4">
    <source>
        <dbReference type="Proteomes" id="UP000053327"/>
    </source>
</evidence>
<keyword evidence="2" id="KW-0812">Transmembrane</keyword>
<reference evidence="3 4" key="1">
    <citation type="submission" date="2011-08" db="EMBL/GenBank/DDBJ databases">
        <title>The Genome Sequence of Plasmodium vivax Brazil I.</title>
        <authorList>
            <consortium name="The Broad Institute Genome Sequencing Platform"/>
            <consortium name="The Broad Institute Genome Sequencing Center for Infectious Disease"/>
            <person name="Neafsey D."/>
            <person name="Carlton J."/>
            <person name="Barnwell J."/>
            <person name="Collins W."/>
            <person name="Escalante A."/>
            <person name="Mullikin J."/>
            <person name="Saul A."/>
            <person name="Guigo R."/>
            <person name="Camara F."/>
            <person name="Young S.K."/>
            <person name="Zeng Q."/>
            <person name="Gargeya S."/>
            <person name="Fitzgerald M."/>
            <person name="Haas B."/>
            <person name="Abouelleil A."/>
            <person name="Alvarado L."/>
            <person name="Arachchi H.M."/>
            <person name="Berlin A."/>
            <person name="Brown A."/>
            <person name="Chapman S.B."/>
            <person name="Chen Z."/>
            <person name="Dunbar C."/>
            <person name="Freedman E."/>
            <person name="Gearin G."/>
            <person name="Gellesch M."/>
            <person name="Goldberg J."/>
            <person name="Griggs A."/>
            <person name="Gujja S."/>
            <person name="Heiman D."/>
            <person name="Howarth C."/>
            <person name="Larson L."/>
            <person name="Lui A."/>
            <person name="MacDonald P.J.P."/>
            <person name="Montmayeur A."/>
            <person name="Murphy C."/>
            <person name="Neiman D."/>
            <person name="Pearson M."/>
            <person name="Priest M."/>
            <person name="Roberts A."/>
            <person name="Saif S."/>
            <person name="Shea T."/>
            <person name="Shenoy N."/>
            <person name="Sisk P."/>
            <person name="Stolte C."/>
            <person name="Sykes S."/>
            <person name="Wortman J."/>
            <person name="Nusbaum C."/>
            <person name="Birren B."/>
        </authorList>
    </citation>
    <scope>NUCLEOTIDE SEQUENCE [LARGE SCALE GENOMIC DNA]</scope>
    <source>
        <strain evidence="3 4">Brazil I</strain>
    </source>
</reference>
<dbReference type="Proteomes" id="UP000053327">
    <property type="component" value="Unassembled WGS sequence"/>
</dbReference>
<gene>
    <name evidence="3" type="ORF">PVBG_01356</name>
</gene>
<dbReference type="Pfam" id="PF05795">
    <property type="entry name" value="Plasmodium_Vir"/>
    <property type="match status" value="1"/>
</dbReference>
<sequence>MSNKMSSLSDDELNSILGNTTSYQIYKKFDEEKDLEEHNTLCKEFRSLNEKKDGNGEKTCKKIAKNLNKLSELASTVKYRDRCLYYKYWIYDQIWKESNTAGNNVGSVINKYLSIQDTVTKSLKKYYCPYYFHRRNLTELNEFHEEKYLYEYFKNYNTLKYKISASNDNEETYSKYLEYIKDIYIKHKNDSCCDYYGLIGNCYHYFKCEEDYNPNNLLCKLKKNKDSSGCNLENKGLPGSDIQRNGQEDSNLDKEIKPQYFSCKEIKSSEGVPFLSCFVLRTGSQNSDKATQIVTTGPVKTYAGYISDAIKSIQNSVCNEIHKNNKVTSYKCETKKDLQSSKNGVGDEINKEDSLKDTDQLDDKPATSIKDTQNDLRWRINETIMRCPANPSDKLGQQLCGHISELRKKGKIGKAPTPKNLQPPGAVSISDNNLLSEQEEQIGGEKGPCVSSAGEINLKRCKNFAELNKLVHSANTASLGKLNLDINELMSYDLSQKLTEAIRSINSLGCDSKEKVFCENIYNNAISEIIELISQIKKEISKIETSYQGNNETVIIAETEYDTEPDYSYKSPSILEQIDSIMKSRTSRTLTVVSLAIGTVFTFFIYYKV</sequence>
<evidence type="ECO:0000256" key="2">
    <source>
        <dbReference type="SAM" id="Phobius"/>
    </source>
</evidence>
<keyword evidence="2" id="KW-1133">Transmembrane helix</keyword>
<accession>A0A0J9SSP3</accession>
<dbReference type="EMBL" id="KQ234829">
    <property type="protein sequence ID" value="KMZ85846.1"/>
    <property type="molecule type" value="Genomic_DNA"/>
</dbReference>
<evidence type="ECO:0000256" key="1">
    <source>
        <dbReference type="SAM" id="MobiDB-lite"/>
    </source>
</evidence>
<evidence type="ECO:0000313" key="3">
    <source>
        <dbReference type="EMBL" id="KMZ85846.1"/>
    </source>
</evidence>
<keyword evidence="2" id="KW-0472">Membrane</keyword>
<name>A0A0J9SSP3_PLAV1</name>